<name>A0A267MID5_9FIRM</name>
<feature type="binding site" evidence="5">
    <location>
        <begin position="128"/>
        <end position="132"/>
    </location>
    <ligand>
        <name>5-phospho-alpha-D-ribose 1-diphosphate</name>
        <dbReference type="ChEBI" id="CHEBI:58017"/>
    </ligand>
</feature>
<dbReference type="PANTHER" id="PTHR43864">
    <property type="entry name" value="HYPOXANTHINE/GUANINE PHOSPHORIBOSYLTRANSFERASE"/>
    <property type="match status" value="1"/>
</dbReference>
<accession>A0A267MID5</accession>
<dbReference type="GO" id="GO:0005737">
    <property type="term" value="C:cytoplasm"/>
    <property type="evidence" value="ECO:0007669"/>
    <property type="project" value="UniProtKB-SubCell"/>
</dbReference>
<gene>
    <name evidence="5" type="primary">xpt</name>
    <name evidence="8" type="ORF">CCE28_14790</name>
</gene>
<dbReference type="InterPro" id="IPR050118">
    <property type="entry name" value="Pur/Pyrimidine_PRTase"/>
</dbReference>
<sequence>MESLKNKIRKEGKVLSETVLKVDCFLNHQIDSKFMLDMGKEFARLYKDKEITKIVTIETSGIAPAVAAGIYLDVPVVFAKKSTSSTLNNDTYSREVKSFTKNKVYNILIAKEFLNPNDKVLVIDDFLAYGNALVGLNEIIEESGATVVGAGIVIEKGFQPGGKELRQSGLRVESLAIIESMNENGIIFG</sequence>
<dbReference type="NCBIfam" id="TIGR01744">
    <property type="entry name" value="XPRTase"/>
    <property type="match status" value="1"/>
</dbReference>
<evidence type="ECO:0000259" key="7">
    <source>
        <dbReference type="Pfam" id="PF00156"/>
    </source>
</evidence>
<keyword evidence="9" id="KW-1185">Reference proteome</keyword>
<evidence type="ECO:0000256" key="3">
    <source>
        <dbReference type="ARBA" id="ARBA00022679"/>
    </source>
</evidence>
<evidence type="ECO:0000313" key="8">
    <source>
        <dbReference type="EMBL" id="PAB58560.1"/>
    </source>
</evidence>
<dbReference type="HAMAP" id="MF_01184">
    <property type="entry name" value="XPRTase"/>
    <property type="match status" value="1"/>
</dbReference>
<protein>
    <recommendedName>
        <fullName evidence="5 6">Xanthine phosphoribosyltransferase</fullName>
        <shortName evidence="5">XPRTase</shortName>
        <ecNumber evidence="5 6">2.4.2.22</ecNumber>
    </recommendedName>
</protein>
<dbReference type="EC" id="2.4.2.22" evidence="5 6"/>
<comment type="subcellular location">
    <subcellularLocation>
        <location evidence="5">Cytoplasm</location>
    </subcellularLocation>
</comment>
<comment type="caution">
    <text evidence="8">The sequence shown here is derived from an EMBL/GenBank/DDBJ whole genome shotgun (WGS) entry which is preliminary data.</text>
</comment>
<dbReference type="GO" id="GO:0046110">
    <property type="term" value="P:xanthine metabolic process"/>
    <property type="evidence" value="ECO:0007669"/>
    <property type="project" value="UniProtKB-UniRule"/>
</dbReference>
<dbReference type="InterPro" id="IPR000836">
    <property type="entry name" value="PRTase_dom"/>
</dbReference>
<dbReference type="InterPro" id="IPR010079">
    <property type="entry name" value="Xanthine_PRibTrfase"/>
</dbReference>
<feature type="binding site" evidence="5">
    <location>
        <position position="27"/>
    </location>
    <ligand>
        <name>xanthine</name>
        <dbReference type="ChEBI" id="CHEBI:17712"/>
    </ligand>
</feature>
<reference evidence="8 9" key="1">
    <citation type="submission" date="2017-06" db="EMBL/GenBank/DDBJ databases">
        <title>Draft genome sequence of anaerobic fermentative bacterium Anaeromicrobium sediminis DY2726D isolated from West Pacific Ocean sediments.</title>
        <authorList>
            <person name="Zeng X."/>
        </authorList>
    </citation>
    <scope>NUCLEOTIDE SEQUENCE [LARGE SCALE GENOMIC DNA]</scope>
    <source>
        <strain evidence="8 9">DY2726D</strain>
    </source>
</reference>
<dbReference type="AlphaFoldDB" id="A0A267MID5"/>
<organism evidence="8 9">
    <name type="scientific">Anaeromicrobium sediminis</name>
    <dbReference type="NCBI Taxonomy" id="1478221"/>
    <lineage>
        <taxon>Bacteria</taxon>
        <taxon>Bacillati</taxon>
        <taxon>Bacillota</taxon>
        <taxon>Clostridia</taxon>
        <taxon>Peptostreptococcales</taxon>
        <taxon>Thermotaleaceae</taxon>
        <taxon>Anaeromicrobium</taxon>
    </lineage>
</organism>
<comment type="catalytic activity">
    <reaction evidence="5">
        <text>XMP + diphosphate = xanthine + 5-phospho-alpha-D-ribose 1-diphosphate</text>
        <dbReference type="Rhea" id="RHEA:10800"/>
        <dbReference type="ChEBI" id="CHEBI:17712"/>
        <dbReference type="ChEBI" id="CHEBI:33019"/>
        <dbReference type="ChEBI" id="CHEBI:57464"/>
        <dbReference type="ChEBI" id="CHEBI:58017"/>
        <dbReference type="EC" id="2.4.2.22"/>
    </reaction>
</comment>
<keyword evidence="1 5" id="KW-0963">Cytoplasm</keyword>
<comment type="pathway">
    <text evidence="5">Purine metabolism; XMP biosynthesis via salvage pathway; XMP from xanthine: step 1/1.</text>
</comment>
<dbReference type="PANTHER" id="PTHR43864:SF1">
    <property type="entry name" value="XANTHINE PHOSPHORIBOSYLTRANSFERASE"/>
    <property type="match status" value="1"/>
</dbReference>
<proteinExistence type="inferred from homology"/>
<dbReference type="GO" id="GO:0000310">
    <property type="term" value="F:xanthine phosphoribosyltransferase activity"/>
    <property type="evidence" value="ECO:0007669"/>
    <property type="project" value="UniProtKB-UniRule"/>
</dbReference>
<keyword evidence="2 5" id="KW-0328">Glycosyltransferase</keyword>
<dbReference type="Proteomes" id="UP000216024">
    <property type="component" value="Unassembled WGS sequence"/>
</dbReference>
<feature type="binding site" evidence="5">
    <location>
        <position position="20"/>
    </location>
    <ligand>
        <name>xanthine</name>
        <dbReference type="ChEBI" id="CHEBI:17712"/>
    </ligand>
</feature>
<evidence type="ECO:0000256" key="6">
    <source>
        <dbReference type="NCBIfam" id="TIGR01744"/>
    </source>
</evidence>
<feature type="domain" description="Phosphoribosyltransferase" evidence="7">
    <location>
        <begin position="45"/>
        <end position="157"/>
    </location>
</feature>
<dbReference type="UniPathway" id="UPA00602">
    <property type="reaction ID" value="UER00658"/>
</dbReference>
<dbReference type="GO" id="GO:0006166">
    <property type="term" value="P:purine ribonucleoside salvage"/>
    <property type="evidence" value="ECO:0007669"/>
    <property type="project" value="UniProtKB-KW"/>
</dbReference>
<feature type="binding site" evidence="5">
    <location>
        <position position="156"/>
    </location>
    <ligand>
        <name>xanthine</name>
        <dbReference type="ChEBI" id="CHEBI:17712"/>
    </ligand>
</feature>
<dbReference type="NCBIfam" id="NF006671">
    <property type="entry name" value="PRK09219.1"/>
    <property type="match status" value="1"/>
</dbReference>
<evidence type="ECO:0000313" key="9">
    <source>
        <dbReference type="Proteomes" id="UP000216024"/>
    </source>
</evidence>
<evidence type="ECO:0000256" key="4">
    <source>
        <dbReference type="ARBA" id="ARBA00022726"/>
    </source>
</evidence>
<keyword evidence="3 5" id="KW-0808">Transferase</keyword>
<dbReference type="CDD" id="cd06223">
    <property type="entry name" value="PRTases_typeI"/>
    <property type="match status" value="1"/>
</dbReference>
<dbReference type="OrthoDB" id="9790678at2"/>
<keyword evidence="4 5" id="KW-0660">Purine salvage</keyword>
<dbReference type="Gene3D" id="3.40.50.2020">
    <property type="match status" value="1"/>
</dbReference>
<dbReference type="EMBL" id="NIBG01000014">
    <property type="protein sequence ID" value="PAB58560.1"/>
    <property type="molecule type" value="Genomic_DNA"/>
</dbReference>
<evidence type="ECO:0000256" key="1">
    <source>
        <dbReference type="ARBA" id="ARBA00022490"/>
    </source>
</evidence>
<dbReference type="Pfam" id="PF00156">
    <property type="entry name" value="Pribosyltran"/>
    <property type="match status" value="1"/>
</dbReference>
<comment type="similarity">
    <text evidence="5">Belongs to the purine/pyrimidine phosphoribosyltransferase family. Xpt subfamily.</text>
</comment>
<dbReference type="SUPFAM" id="SSF53271">
    <property type="entry name" value="PRTase-like"/>
    <property type="match status" value="1"/>
</dbReference>
<dbReference type="InterPro" id="IPR029057">
    <property type="entry name" value="PRTase-like"/>
</dbReference>
<comment type="subunit">
    <text evidence="5">Homodimer.</text>
</comment>
<comment type="function">
    <text evidence="5">Converts the preformed base xanthine, a product of nucleic acid breakdown, to xanthosine 5'-monophosphate (XMP), so it can be reused for RNA or DNA synthesis.</text>
</comment>
<dbReference type="RefSeq" id="WP_095134503.1">
    <property type="nucleotide sequence ID" value="NZ_NIBG01000014.1"/>
</dbReference>
<evidence type="ECO:0000256" key="5">
    <source>
        <dbReference type="HAMAP-Rule" id="MF_01184"/>
    </source>
</evidence>
<evidence type="ECO:0000256" key="2">
    <source>
        <dbReference type="ARBA" id="ARBA00022676"/>
    </source>
</evidence>
<dbReference type="GO" id="GO:0032265">
    <property type="term" value="P:XMP salvage"/>
    <property type="evidence" value="ECO:0007669"/>
    <property type="project" value="UniProtKB-UniRule"/>
</dbReference>